<proteinExistence type="predicted"/>
<keyword evidence="1" id="KW-1133">Transmembrane helix</keyword>
<dbReference type="EMBL" id="RXHJ01000011">
    <property type="protein sequence ID" value="RSZ62333.1"/>
    <property type="molecule type" value="Genomic_DNA"/>
</dbReference>
<sequence>MRFLFPGLGLLVIALDTWLFLSGRVSGAGAVVFFLTVEVVLFVGYLLWCRRRGIHPLAALPLLRYVRVEVHAWVDLFRLLRGRVVVPEGAVALHARQGWWQLPAAFTAAICIEIIAVELLVPWLWLRLVLLFTSLYSIVLLWGVLAGRVVHPHHLGGELVLRQGREEILRVPADEIAAVRAVRGFEAEPRALRDGRLVLGGPEGTNVEVVFSTPRDGVRSCVLWLDDPAVLTGATAAPSRAGRR</sequence>
<reference evidence="2 3" key="1">
    <citation type="submission" date="2018-12" db="EMBL/GenBank/DDBJ databases">
        <title>YIM 101343 draft genome.</title>
        <authorList>
            <person name="Chen X."/>
        </authorList>
    </citation>
    <scope>NUCLEOTIDE SEQUENCE [LARGE SCALE GENOMIC DNA]</scope>
    <source>
        <strain evidence="2 3">YIM 101343</strain>
    </source>
</reference>
<evidence type="ECO:0000256" key="1">
    <source>
        <dbReference type="SAM" id="Phobius"/>
    </source>
</evidence>
<comment type="caution">
    <text evidence="2">The sequence shown here is derived from an EMBL/GenBank/DDBJ whole genome shotgun (WGS) entry which is preliminary data.</text>
</comment>
<dbReference type="AlphaFoldDB" id="A0A430HX02"/>
<keyword evidence="1" id="KW-0472">Membrane</keyword>
<name>A0A430HX02_9CORY</name>
<evidence type="ECO:0000313" key="3">
    <source>
        <dbReference type="Proteomes" id="UP000274907"/>
    </source>
</evidence>
<feature type="transmembrane region" description="Helical" evidence="1">
    <location>
        <begin position="123"/>
        <end position="145"/>
    </location>
</feature>
<keyword evidence="1" id="KW-0812">Transmembrane</keyword>
<feature type="transmembrane region" description="Helical" evidence="1">
    <location>
        <begin position="99"/>
        <end position="117"/>
    </location>
</feature>
<dbReference type="RefSeq" id="WP_126121062.1">
    <property type="nucleotide sequence ID" value="NZ_RXHJ01000011.1"/>
</dbReference>
<dbReference type="OrthoDB" id="5119624at2"/>
<evidence type="ECO:0000313" key="2">
    <source>
        <dbReference type="EMBL" id="RSZ62333.1"/>
    </source>
</evidence>
<evidence type="ECO:0008006" key="4">
    <source>
        <dbReference type="Google" id="ProtNLM"/>
    </source>
</evidence>
<accession>A0A430HX02</accession>
<feature type="transmembrane region" description="Helical" evidence="1">
    <location>
        <begin position="30"/>
        <end position="48"/>
    </location>
</feature>
<gene>
    <name evidence="2" type="ORF">EAH68_09305</name>
</gene>
<keyword evidence="3" id="KW-1185">Reference proteome</keyword>
<dbReference type="Proteomes" id="UP000274907">
    <property type="component" value="Unassembled WGS sequence"/>
</dbReference>
<organism evidence="2 3">
    <name type="scientific">Corynebacterium hylobatis</name>
    <dbReference type="NCBI Taxonomy" id="1859290"/>
    <lineage>
        <taxon>Bacteria</taxon>
        <taxon>Bacillati</taxon>
        <taxon>Actinomycetota</taxon>
        <taxon>Actinomycetes</taxon>
        <taxon>Mycobacteriales</taxon>
        <taxon>Corynebacteriaceae</taxon>
        <taxon>Corynebacterium</taxon>
    </lineage>
</organism>
<protein>
    <recommendedName>
        <fullName evidence="4">PH domain-containing protein</fullName>
    </recommendedName>
</protein>